<evidence type="ECO:0000313" key="2">
    <source>
        <dbReference type="EMBL" id="MBA8952385.1"/>
    </source>
</evidence>
<dbReference type="EMBL" id="JACJIA010000005">
    <property type="protein sequence ID" value="MBA8952385.1"/>
    <property type="molecule type" value="Genomic_DNA"/>
</dbReference>
<evidence type="ECO:0000313" key="3">
    <source>
        <dbReference type="Proteomes" id="UP000572680"/>
    </source>
</evidence>
<comment type="caution">
    <text evidence="2">The sequence shown here is derived from an EMBL/GenBank/DDBJ whole genome shotgun (WGS) entry which is preliminary data.</text>
</comment>
<reference evidence="2 3" key="1">
    <citation type="submission" date="2020-08" db="EMBL/GenBank/DDBJ databases">
        <title>Genomic Encyclopedia of Type Strains, Phase IV (KMG-IV): sequencing the most valuable type-strain genomes for metagenomic binning, comparative biology and taxonomic classification.</title>
        <authorList>
            <person name="Goeker M."/>
        </authorList>
    </citation>
    <scope>NUCLEOTIDE SEQUENCE [LARGE SCALE GENOMIC DNA]</scope>
    <source>
        <strain evidence="2 3">DSM 44197</strain>
    </source>
</reference>
<evidence type="ECO:0000256" key="1">
    <source>
        <dbReference type="SAM" id="MobiDB-lite"/>
    </source>
</evidence>
<feature type="region of interest" description="Disordered" evidence="1">
    <location>
        <begin position="1"/>
        <end position="33"/>
    </location>
</feature>
<organism evidence="2 3">
    <name type="scientific">Actinomadura namibiensis</name>
    <dbReference type="NCBI Taxonomy" id="182080"/>
    <lineage>
        <taxon>Bacteria</taxon>
        <taxon>Bacillati</taxon>
        <taxon>Actinomycetota</taxon>
        <taxon>Actinomycetes</taxon>
        <taxon>Streptosporangiales</taxon>
        <taxon>Thermomonosporaceae</taxon>
        <taxon>Actinomadura</taxon>
    </lineage>
</organism>
<sequence>MSRPKKISMQKTGQSSNAAIARGRPPGGAGDDT</sequence>
<accession>A0A7W3LQF3</accession>
<dbReference type="AlphaFoldDB" id="A0A7W3LQF3"/>
<gene>
    <name evidence="2" type="ORF">HNR61_004031</name>
</gene>
<name>A0A7W3LQF3_ACTNM</name>
<keyword evidence="3" id="KW-1185">Reference proteome</keyword>
<dbReference type="Proteomes" id="UP000572680">
    <property type="component" value="Unassembled WGS sequence"/>
</dbReference>
<proteinExistence type="predicted"/>
<protein>
    <submittedName>
        <fullName evidence="2">Uncharacterized protein</fullName>
    </submittedName>
</protein>